<dbReference type="Proteomes" id="UP000649617">
    <property type="component" value="Unassembled WGS sequence"/>
</dbReference>
<dbReference type="OrthoDB" id="550575at2759"/>
<accession>A0A812P8J1</accession>
<evidence type="ECO:0000313" key="1">
    <source>
        <dbReference type="EMBL" id="CAE7337752.1"/>
    </source>
</evidence>
<protein>
    <submittedName>
        <fullName evidence="1">FBXL2 protein</fullName>
    </submittedName>
</protein>
<keyword evidence="2" id="KW-1185">Reference proteome</keyword>
<dbReference type="SUPFAM" id="SSF52047">
    <property type="entry name" value="RNI-like"/>
    <property type="match status" value="1"/>
</dbReference>
<dbReference type="SMART" id="SM00367">
    <property type="entry name" value="LRR_CC"/>
    <property type="match status" value="6"/>
</dbReference>
<dbReference type="Gene3D" id="3.80.10.10">
    <property type="entry name" value="Ribonuclease Inhibitor"/>
    <property type="match status" value="2"/>
</dbReference>
<dbReference type="AlphaFoldDB" id="A0A812P8J1"/>
<evidence type="ECO:0000313" key="2">
    <source>
        <dbReference type="Proteomes" id="UP000649617"/>
    </source>
</evidence>
<dbReference type="InterPro" id="IPR006553">
    <property type="entry name" value="Leu-rich_rpt_Cys-con_subtyp"/>
</dbReference>
<name>A0A812P8J1_SYMPI</name>
<dbReference type="InterPro" id="IPR001611">
    <property type="entry name" value="Leu-rich_rpt"/>
</dbReference>
<dbReference type="PANTHER" id="PTHR13318">
    <property type="entry name" value="PARTNER OF PAIRED, ISOFORM B-RELATED"/>
    <property type="match status" value="1"/>
</dbReference>
<dbReference type="EMBL" id="CAJNIZ010012747">
    <property type="protein sequence ID" value="CAE7337752.1"/>
    <property type="molecule type" value="Genomic_DNA"/>
</dbReference>
<proteinExistence type="predicted"/>
<dbReference type="GO" id="GO:0019005">
    <property type="term" value="C:SCF ubiquitin ligase complex"/>
    <property type="evidence" value="ECO:0007669"/>
    <property type="project" value="TreeGrafter"/>
</dbReference>
<gene>
    <name evidence="1" type="primary">FBXL2</name>
    <name evidence="1" type="ORF">SPIL2461_LOCUS7922</name>
</gene>
<dbReference type="GO" id="GO:0031146">
    <property type="term" value="P:SCF-dependent proteasomal ubiquitin-dependent protein catabolic process"/>
    <property type="evidence" value="ECO:0007669"/>
    <property type="project" value="TreeGrafter"/>
</dbReference>
<feature type="non-terminal residue" evidence="1">
    <location>
        <position position="1"/>
    </location>
</feature>
<sequence>ALHNAIRAASQGFRGKRQTADIALLDILVAKNALNDNVLPYSLTCQTQKLGLEGAAQLRRCVLSTIGRSCPNLCILDVRTCQQVDNKIVRDVLQHCDRLEVLRLDGCTRISDSAFAPALWKPPLAGLLGLRELSVGKCGQITAEGLMGYVFKGAPYLRTLGLAYCHGTVTDEVASELLFQFGLQALDLSFCSQLSDLPFEAYPHSLLRELRLSSTNVTDRGLGSIAKRAPHLEVVDVGWTTKLTDTGIRSLVSSCSRLQILCVRSTEITDASFEAIMKDCHGCNKGAFAFFIFLVFHLVDMISPRCKDSRPPLKRIDLDHLGAVVVGRDVRHNFAAYASARSFRKVMLDGRPTVQVRLKMVIHNAKSKDHKRAGRANKHYALAATCASTRQHSSDTGVDSGAPLPALPMTGSTGQWVRALLWALDKGMVMNVLPSFKFEMPKESWEHPTICAISAASIRELTRGDDANHGSQSTRSEDTLRWAVVMIFCTKDPDSSLEAAAPRVSAYGMHLEQLLLDGIKDVAYASALEADRFHVSVLRVASLRYALNSAIASNCAMLEQLAVTLPPDDTDTAVKAAALNEQSSMGIGSVPLFLRVMLEISNTNLCKRLGLQDAELEMLLAGRTLLETLVLRNCALSEGLFPRQGVGSSALLHNLNRLGTMRLKSVNTMESLVALEAMPQSVDVA</sequence>
<organism evidence="1 2">
    <name type="scientific">Symbiodinium pilosum</name>
    <name type="common">Dinoflagellate</name>
    <dbReference type="NCBI Taxonomy" id="2952"/>
    <lineage>
        <taxon>Eukaryota</taxon>
        <taxon>Sar</taxon>
        <taxon>Alveolata</taxon>
        <taxon>Dinophyceae</taxon>
        <taxon>Suessiales</taxon>
        <taxon>Symbiodiniaceae</taxon>
        <taxon>Symbiodinium</taxon>
    </lineage>
</organism>
<reference evidence="1" key="1">
    <citation type="submission" date="2021-02" db="EMBL/GenBank/DDBJ databases">
        <authorList>
            <person name="Dougan E. K."/>
            <person name="Rhodes N."/>
            <person name="Thang M."/>
            <person name="Chan C."/>
        </authorList>
    </citation>
    <scope>NUCLEOTIDE SEQUENCE</scope>
</reference>
<comment type="caution">
    <text evidence="1">The sequence shown here is derived from an EMBL/GenBank/DDBJ whole genome shotgun (WGS) entry which is preliminary data.</text>
</comment>
<dbReference type="InterPro" id="IPR032675">
    <property type="entry name" value="LRR_dom_sf"/>
</dbReference>
<dbReference type="Pfam" id="PF13516">
    <property type="entry name" value="LRR_6"/>
    <property type="match status" value="1"/>
</dbReference>